<dbReference type="AlphaFoldDB" id="A0A382PEH4"/>
<protein>
    <recommendedName>
        <fullName evidence="3">O-antigen ligase domain-containing protein</fullName>
    </recommendedName>
</protein>
<proteinExistence type="predicted"/>
<feature type="non-terminal residue" evidence="2">
    <location>
        <position position="1"/>
    </location>
</feature>
<feature type="transmembrane region" description="Helical" evidence="1">
    <location>
        <begin position="97"/>
        <end position="115"/>
    </location>
</feature>
<dbReference type="GO" id="GO:0016020">
    <property type="term" value="C:membrane"/>
    <property type="evidence" value="ECO:0007669"/>
    <property type="project" value="UniProtKB-SubCell"/>
</dbReference>
<name>A0A382PEH4_9ZZZZ</name>
<keyword evidence="1" id="KW-0812">Transmembrane</keyword>
<evidence type="ECO:0000256" key="1">
    <source>
        <dbReference type="SAM" id="Phobius"/>
    </source>
</evidence>
<accession>A0A382PEH4</accession>
<feature type="transmembrane region" description="Helical" evidence="1">
    <location>
        <begin position="71"/>
        <end position="90"/>
    </location>
</feature>
<evidence type="ECO:0008006" key="3">
    <source>
        <dbReference type="Google" id="ProtNLM"/>
    </source>
</evidence>
<evidence type="ECO:0000313" key="2">
    <source>
        <dbReference type="EMBL" id="SVC71025.1"/>
    </source>
</evidence>
<keyword evidence="1" id="KW-0472">Membrane</keyword>
<organism evidence="2">
    <name type="scientific">marine metagenome</name>
    <dbReference type="NCBI Taxonomy" id="408172"/>
    <lineage>
        <taxon>unclassified sequences</taxon>
        <taxon>metagenomes</taxon>
        <taxon>ecological metagenomes</taxon>
    </lineage>
</organism>
<keyword evidence="1" id="KW-1133">Transmembrane helix</keyword>
<reference evidence="2" key="1">
    <citation type="submission" date="2018-05" db="EMBL/GenBank/DDBJ databases">
        <authorList>
            <person name="Lanie J.A."/>
            <person name="Ng W.-L."/>
            <person name="Kazmierczak K.M."/>
            <person name="Andrzejewski T.M."/>
            <person name="Davidsen T.M."/>
            <person name="Wayne K.J."/>
            <person name="Tettelin H."/>
            <person name="Glass J.I."/>
            <person name="Rusch D."/>
            <person name="Podicherti R."/>
            <person name="Tsui H.-C.T."/>
            <person name="Winkler M.E."/>
        </authorList>
    </citation>
    <scope>NUCLEOTIDE SEQUENCE</scope>
</reference>
<sequence length="143" mass="17006">YDRFLQRPWLGFGPDVRGDIPGAKETVKGWHPSKYEKENPNWTENQRNFWNQEYIPSHPHSWLFELMVETGFLGLVVFLITLFHFFYTVFQKSLSRMALSLILLNGIYWSIGLVSFSFWSARWQIVYLLLTALLLSVQKEERE</sequence>
<dbReference type="EMBL" id="UINC01106393">
    <property type="protein sequence ID" value="SVC71025.1"/>
    <property type="molecule type" value="Genomic_DNA"/>
</dbReference>
<gene>
    <name evidence="2" type="ORF">METZ01_LOCUS323879</name>
</gene>